<reference evidence="2 3" key="1">
    <citation type="submission" date="2019-10" db="EMBL/GenBank/DDBJ databases">
        <title>Draft Genome Sequence of Cytophagaceae sp. SJW1-29.</title>
        <authorList>
            <person name="Choi A."/>
        </authorList>
    </citation>
    <scope>NUCLEOTIDE SEQUENCE [LARGE SCALE GENOMIC DNA]</scope>
    <source>
        <strain evidence="2 3">SJW1-29</strain>
    </source>
</reference>
<evidence type="ECO:0000313" key="3">
    <source>
        <dbReference type="Proteomes" id="UP000479293"/>
    </source>
</evidence>
<dbReference type="Proteomes" id="UP000479293">
    <property type="component" value="Unassembled WGS sequence"/>
</dbReference>
<keyword evidence="3" id="KW-1185">Reference proteome</keyword>
<dbReference type="InterPro" id="IPR005094">
    <property type="entry name" value="Endonuclease_MobA/VirD2"/>
</dbReference>
<gene>
    <name evidence="2" type="ORF">GBK04_29780</name>
</gene>
<dbReference type="AlphaFoldDB" id="A0A7C9FC52"/>
<evidence type="ECO:0000313" key="2">
    <source>
        <dbReference type="EMBL" id="MPR37404.1"/>
    </source>
</evidence>
<dbReference type="Pfam" id="PF03432">
    <property type="entry name" value="Relaxase"/>
    <property type="match status" value="1"/>
</dbReference>
<dbReference type="EMBL" id="WHLY01000004">
    <property type="protein sequence ID" value="MPR37404.1"/>
    <property type="molecule type" value="Genomic_DNA"/>
</dbReference>
<evidence type="ECO:0000259" key="1">
    <source>
        <dbReference type="Pfam" id="PF03432"/>
    </source>
</evidence>
<protein>
    <submittedName>
        <fullName evidence="2">Relaxase/mobilization nuclease domain-containing protein</fullName>
    </submittedName>
</protein>
<dbReference type="RefSeq" id="WP_152766861.1">
    <property type="nucleotide sequence ID" value="NZ_WHLY01000004.1"/>
</dbReference>
<sequence>MIGKIGKSGQDFLGVLSYCKYDRAVSSNKAASVRGELIYHQHINVLLFGDKVPLDIIADEMKSISALNSRTRKLVCHVSLSFPPGERPDRQTLRDIVMDFAGDFGFRENGLLAFRHTDKAHEHIHIIANKIDARGVNSAVSSYNYLEMGRFCRRVEIKYDLQQVKHMDALKRDSTHAPKMTSHHVRLREAIDELIPECNNLHTLQVRLLKLGYKSVVEKGIAFVCKRTGTKIKASSLGWQYAKTSLIERINNSFKFEEGPIFTDRSGHTNEVKRPQLEKQFLSPKKKLR</sequence>
<proteinExistence type="predicted"/>
<accession>A0A7C9FC52</accession>
<organism evidence="2 3">
    <name type="scientific">Salmonirosea aquatica</name>
    <dbReference type="NCBI Taxonomy" id="2654236"/>
    <lineage>
        <taxon>Bacteria</taxon>
        <taxon>Pseudomonadati</taxon>
        <taxon>Bacteroidota</taxon>
        <taxon>Cytophagia</taxon>
        <taxon>Cytophagales</taxon>
        <taxon>Spirosomataceae</taxon>
        <taxon>Salmonirosea</taxon>
    </lineage>
</organism>
<name>A0A7C9FC52_9BACT</name>
<feature type="domain" description="MobA/VirD2-like nuclease" evidence="1">
    <location>
        <begin position="55"/>
        <end position="161"/>
    </location>
</feature>
<comment type="caution">
    <text evidence="2">The sequence shown here is derived from an EMBL/GenBank/DDBJ whole genome shotgun (WGS) entry which is preliminary data.</text>
</comment>